<evidence type="ECO:0000256" key="8">
    <source>
        <dbReference type="ARBA" id="ARBA00022837"/>
    </source>
</evidence>
<protein>
    <recommendedName>
        <fullName evidence="1">non-specific serine/threonine protein kinase</fullName>
        <ecNumber evidence="1">2.7.11.1</ecNumber>
    </recommendedName>
</protein>
<dbReference type="FunFam" id="3.30.200.20:FF:000004">
    <property type="entry name" value="Calcium-dependent protein kinase 1"/>
    <property type="match status" value="1"/>
</dbReference>
<evidence type="ECO:0000256" key="12">
    <source>
        <dbReference type="ARBA" id="ARBA00048679"/>
    </source>
</evidence>
<reference evidence="14 15" key="1">
    <citation type="submission" date="2024-09" db="EMBL/GenBank/DDBJ databases">
        <title>Chromosome-scale assembly of Riccia sorocarpa.</title>
        <authorList>
            <person name="Paukszto L."/>
        </authorList>
    </citation>
    <scope>NUCLEOTIDE SEQUENCE [LARGE SCALE GENOMIC DNA]</scope>
    <source>
        <strain evidence="14">LP-2024</strain>
        <tissue evidence="14">Aerial parts of the thallus</tissue>
    </source>
</reference>
<dbReference type="EC" id="2.7.11.1" evidence="1"/>
<feature type="domain" description="Protein kinase" evidence="13">
    <location>
        <begin position="30"/>
        <end position="290"/>
    </location>
</feature>
<dbReference type="GO" id="GO:0004674">
    <property type="term" value="F:protein serine/threonine kinase activity"/>
    <property type="evidence" value="ECO:0007669"/>
    <property type="project" value="UniProtKB-KW"/>
</dbReference>
<dbReference type="GO" id="GO:0005524">
    <property type="term" value="F:ATP binding"/>
    <property type="evidence" value="ECO:0007669"/>
    <property type="project" value="UniProtKB-KW"/>
</dbReference>
<dbReference type="Gene3D" id="1.10.510.10">
    <property type="entry name" value="Transferase(Phosphotransferase) domain 1"/>
    <property type="match status" value="1"/>
</dbReference>
<evidence type="ECO:0000313" key="15">
    <source>
        <dbReference type="Proteomes" id="UP001633002"/>
    </source>
</evidence>
<dbReference type="PANTHER" id="PTHR24349">
    <property type="entry name" value="SERINE/THREONINE-PROTEIN KINASE"/>
    <property type="match status" value="1"/>
</dbReference>
<organism evidence="14 15">
    <name type="scientific">Riccia sorocarpa</name>
    <dbReference type="NCBI Taxonomy" id="122646"/>
    <lineage>
        <taxon>Eukaryota</taxon>
        <taxon>Viridiplantae</taxon>
        <taxon>Streptophyta</taxon>
        <taxon>Embryophyta</taxon>
        <taxon>Marchantiophyta</taxon>
        <taxon>Marchantiopsida</taxon>
        <taxon>Marchantiidae</taxon>
        <taxon>Marchantiales</taxon>
        <taxon>Ricciaceae</taxon>
        <taxon>Riccia</taxon>
    </lineage>
</organism>
<dbReference type="SUPFAM" id="SSF56112">
    <property type="entry name" value="Protein kinase-like (PK-like)"/>
    <property type="match status" value="1"/>
</dbReference>
<dbReference type="InterPro" id="IPR050205">
    <property type="entry name" value="CDPK_Ser/Thr_kinases"/>
</dbReference>
<evidence type="ECO:0000256" key="2">
    <source>
        <dbReference type="ARBA" id="ARBA00022527"/>
    </source>
</evidence>
<evidence type="ECO:0000256" key="7">
    <source>
        <dbReference type="ARBA" id="ARBA00022777"/>
    </source>
</evidence>
<dbReference type="GO" id="GO:0046872">
    <property type="term" value="F:metal ion binding"/>
    <property type="evidence" value="ECO:0007669"/>
    <property type="project" value="UniProtKB-KW"/>
</dbReference>
<dbReference type="FunFam" id="1.10.510.10:FF:000178">
    <property type="entry name" value="Calcium-dependent protein kinase 5"/>
    <property type="match status" value="1"/>
</dbReference>
<evidence type="ECO:0000256" key="10">
    <source>
        <dbReference type="ARBA" id="ARBA00024334"/>
    </source>
</evidence>
<dbReference type="PROSITE" id="PS50011">
    <property type="entry name" value="PROTEIN_KINASE_DOM"/>
    <property type="match status" value="1"/>
</dbReference>
<dbReference type="CDD" id="cd05117">
    <property type="entry name" value="STKc_CAMK"/>
    <property type="match status" value="1"/>
</dbReference>
<dbReference type="AlphaFoldDB" id="A0ABD3HIX7"/>
<evidence type="ECO:0000256" key="3">
    <source>
        <dbReference type="ARBA" id="ARBA00022679"/>
    </source>
</evidence>
<evidence type="ECO:0000256" key="1">
    <source>
        <dbReference type="ARBA" id="ARBA00012513"/>
    </source>
</evidence>
<dbReference type="PROSITE" id="PS00108">
    <property type="entry name" value="PROTEIN_KINASE_ST"/>
    <property type="match status" value="1"/>
</dbReference>
<name>A0ABD3HIX7_9MARC</name>
<proteinExistence type="inferred from homology"/>
<evidence type="ECO:0000256" key="9">
    <source>
        <dbReference type="ARBA" id="ARBA00022840"/>
    </source>
</evidence>
<accession>A0ABD3HIX7</accession>
<dbReference type="Pfam" id="PF00069">
    <property type="entry name" value="Pkinase"/>
    <property type="match status" value="1"/>
</dbReference>
<keyword evidence="8" id="KW-0106">Calcium</keyword>
<evidence type="ECO:0000256" key="6">
    <source>
        <dbReference type="ARBA" id="ARBA00022741"/>
    </source>
</evidence>
<evidence type="ECO:0000256" key="5">
    <source>
        <dbReference type="ARBA" id="ARBA00022737"/>
    </source>
</evidence>
<dbReference type="SMART" id="SM00220">
    <property type="entry name" value="S_TKc"/>
    <property type="match status" value="1"/>
</dbReference>
<dbReference type="InterPro" id="IPR011009">
    <property type="entry name" value="Kinase-like_dom_sf"/>
</dbReference>
<dbReference type="Proteomes" id="UP001633002">
    <property type="component" value="Unassembled WGS sequence"/>
</dbReference>
<dbReference type="InterPro" id="IPR000719">
    <property type="entry name" value="Prot_kinase_dom"/>
</dbReference>
<keyword evidence="9" id="KW-0067">ATP-binding</keyword>
<keyword evidence="15" id="KW-1185">Reference proteome</keyword>
<keyword evidence="2" id="KW-0723">Serine/threonine-protein kinase</keyword>
<dbReference type="InterPro" id="IPR008271">
    <property type="entry name" value="Ser/Thr_kinase_AS"/>
</dbReference>
<comment type="caution">
    <text evidence="14">The sequence shown here is derived from an EMBL/GenBank/DDBJ whole genome shotgun (WGS) entry which is preliminary data.</text>
</comment>
<evidence type="ECO:0000256" key="4">
    <source>
        <dbReference type="ARBA" id="ARBA00022723"/>
    </source>
</evidence>
<evidence type="ECO:0000259" key="13">
    <source>
        <dbReference type="PROSITE" id="PS50011"/>
    </source>
</evidence>
<keyword evidence="7" id="KW-0418">Kinase</keyword>
<comment type="similarity">
    <text evidence="10">Belongs to the protein kinase superfamily. Ser/Thr protein kinase family. CDPK subfamily.</text>
</comment>
<keyword evidence="6" id="KW-0547">Nucleotide-binding</keyword>
<comment type="catalytic activity">
    <reaction evidence="12">
        <text>L-seryl-[protein] + ATP = O-phospho-L-seryl-[protein] + ADP + H(+)</text>
        <dbReference type="Rhea" id="RHEA:17989"/>
        <dbReference type="Rhea" id="RHEA-COMP:9863"/>
        <dbReference type="Rhea" id="RHEA-COMP:11604"/>
        <dbReference type="ChEBI" id="CHEBI:15378"/>
        <dbReference type="ChEBI" id="CHEBI:29999"/>
        <dbReference type="ChEBI" id="CHEBI:30616"/>
        <dbReference type="ChEBI" id="CHEBI:83421"/>
        <dbReference type="ChEBI" id="CHEBI:456216"/>
        <dbReference type="EC" id="2.7.11.1"/>
    </reaction>
</comment>
<dbReference type="Gene3D" id="3.30.200.20">
    <property type="entry name" value="Phosphorylase Kinase, domain 1"/>
    <property type="match status" value="1"/>
</dbReference>
<evidence type="ECO:0000313" key="14">
    <source>
        <dbReference type="EMBL" id="KAL3690099.1"/>
    </source>
</evidence>
<evidence type="ECO:0000256" key="11">
    <source>
        <dbReference type="ARBA" id="ARBA00047899"/>
    </source>
</evidence>
<keyword evidence="5" id="KW-0677">Repeat</keyword>
<dbReference type="EMBL" id="JBJQOH010000004">
    <property type="protein sequence ID" value="KAL3690099.1"/>
    <property type="molecule type" value="Genomic_DNA"/>
</dbReference>
<comment type="catalytic activity">
    <reaction evidence="11">
        <text>L-threonyl-[protein] + ATP = O-phospho-L-threonyl-[protein] + ADP + H(+)</text>
        <dbReference type="Rhea" id="RHEA:46608"/>
        <dbReference type="Rhea" id="RHEA-COMP:11060"/>
        <dbReference type="Rhea" id="RHEA-COMP:11605"/>
        <dbReference type="ChEBI" id="CHEBI:15378"/>
        <dbReference type="ChEBI" id="CHEBI:30013"/>
        <dbReference type="ChEBI" id="CHEBI:30616"/>
        <dbReference type="ChEBI" id="CHEBI:61977"/>
        <dbReference type="ChEBI" id="CHEBI:456216"/>
        <dbReference type="EC" id="2.7.11.1"/>
    </reaction>
</comment>
<keyword evidence="3" id="KW-0808">Transferase</keyword>
<sequence length="340" mass="38215">MASSDPRPARREMKGATIDTSVLQRKTEDLHKLYKLGRRLGHFGATYFCEEKGTGKAFACRTISKQKLLVQADVEEVRREIQIMHHLRGQPNVVMIRDAYEDDQNVYIVMELCEGGELFDRIVEKGKYNEAEASALIRTIVGVIAACHSRGVMHRDLKPENFLLSSKSENAPLKATGFRLSVFFKPGEKFTDIVGSLYYTAPEILSRNYGPEADIWSAGVILYVLLSGVPPFRGDTEYDISEEILSGRVDYKSYPWPDITFSAKNLVKRMLDRNPNTRITAKEVLAHPWIAVDGVAPTEPSVALTKASESESAISAVSRLKQFLATFKKMAVRVRFSIEF</sequence>
<gene>
    <name evidence="14" type="ORF">R1sor_016408</name>
</gene>
<keyword evidence="4" id="KW-0479">Metal-binding</keyword>